<dbReference type="PANTHER" id="PTHR26379:SF512">
    <property type="entry name" value="BTB DOMAIN-CONTAINING PROTEIN"/>
    <property type="match status" value="1"/>
</dbReference>
<accession>A0A453SUL7</accession>
<reference evidence="2" key="4">
    <citation type="submission" date="2019-03" db="UniProtKB">
        <authorList>
            <consortium name="EnsemblPlants"/>
        </authorList>
    </citation>
    <scope>IDENTIFICATION</scope>
</reference>
<reference evidence="2" key="3">
    <citation type="journal article" date="2017" name="Nature">
        <title>Genome sequence of the progenitor of the wheat D genome Aegilops tauschii.</title>
        <authorList>
            <person name="Luo M.C."/>
            <person name="Gu Y.Q."/>
            <person name="Puiu D."/>
            <person name="Wang H."/>
            <person name="Twardziok S.O."/>
            <person name="Deal K.R."/>
            <person name="Huo N."/>
            <person name="Zhu T."/>
            <person name="Wang L."/>
            <person name="Wang Y."/>
            <person name="McGuire P.E."/>
            <person name="Liu S."/>
            <person name="Long H."/>
            <person name="Ramasamy R.K."/>
            <person name="Rodriguez J.C."/>
            <person name="Van S.L."/>
            <person name="Yuan L."/>
            <person name="Wang Z."/>
            <person name="Xia Z."/>
            <person name="Xiao L."/>
            <person name="Anderson O.D."/>
            <person name="Ouyang S."/>
            <person name="Liang Y."/>
            <person name="Zimin A.V."/>
            <person name="Pertea G."/>
            <person name="Qi P."/>
            <person name="Bennetzen J.L."/>
            <person name="Dai X."/>
            <person name="Dawson M.W."/>
            <person name="Muller H.G."/>
            <person name="Kugler K."/>
            <person name="Rivarola-Duarte L."/>
            <person name="Spannagl M."/>
            <person name="Mayer K.F.X."/>
            <person name="Lu F.H."/>
            <person name="Bevan M.W."/>
            <person name="Leroy P."/>
            <person name="Li P."/>
            <person name="You F.M."/>
            <person name="Sun Q."/>
            <person name="Liu Z."/>
            <person name="Lyons E."/>
            <person name="Wicker T."/>
            <person name="Salzberg S.L."/>
            <person name="Devos K.M."/>
            <person name="Dvorak J."/>
        </authorList>
    </citation>
    <scope>NUCLEOTIDE SEQUENCE [LARGE SCALE GENOMIC DNA]</scope>
    <source>
        <strain evidence="2">cv. AL8/78</strain>
    </source>
</reference>
<dbReference type="InterPro" id="IPR002083">
    <property type="entry name" value="MATH/TRAF_dom"/>
</dbReference>
<feature type="domain" description="MATH" evidence="1">
    <location>
        <begin position="29"/>
        <end position="159"/>
    </location>
</feature>
<dbReference type="InterPro" id="IPR045005">
    <property type="entry name" value="BPM1-6"/>
</dbReference>
<dbReference type="Gramene" id="AET7Gv21084500.1">
    <property type="protein sequence ID" value="AET7Gv21084500.1"/>
    <property type="gene ID" value="AET7Gv21084500"/>
</dbReference>
<reference evidence="3" key="2">
    <citation type="journal article" date="2017" name="Nat. Plants">
        <title>The Aegilops tauschii genome reveals multiple impacts of transposons.</title>
        <authorList>
            <person name="Zhao G."/>
            <person name="Zou C."/>
            <person name="Li K."/>
            <person name="Wang K."/>
            <person name="Li T."/>
            <person name="Gao L."/>
            <person name="Zhang X."/>
            <person name="Wang H."/>
            <person name="Yang Z."/>
            <person name="Liu X."/>
            <person name="Jiang W."/>
            <person name="Mao L."/>
            <person name="Kong X."/>
            <person name="Jiao Y."/>
            <person name="Jia J."/>
        </authorList>
    </citation>
    <scope>NUCLEOTIDE SEQUENCE [LARGE SCALE GENOMIC DNA]</scope>
    <source>
        <strain evidence="3">cv. AL8/78</strain>
    </source>
</reference>
<dbReference type="KEGG" id="ats:109735979"/>
<dbReference type="EnsemblPlants" id="AET7Gv21084500.1">
    <property type="protein sequence ID" value="AET7Gv21084500.1"/>
    <property type="gene ID" value="AET7Gv21084500"/>
</dbReference>
<dbReference type="GeneID" id="109735979"/>
<dbReference type="GO" id="GO:0016567">
    <property type="term" value="P:protein ubiquitination"/>
    <property type="evidence" value="ECO:0007669"/>
    <property type="project" value="InterPro"/>
</dbReference>
<dbReference type="OMA" id="CSHEVPE"/>
<dbReference type="PROSITE" id="PS50144">
    <property type="entry name" value="MATH"/>
    <property type="match status" value="1"/>
</dbReference>
<reference evidence="2" key="5">
    <citation type="journal article" date="2021" name="G3 (Bethesda)">
        <title>Aegilops tauschii genome assembly Aet v5.0 features greater sequence contiguity and improved annotation.</title>
        <authorList>
            <person name="Wang L."/>
            <person name="Zhu T."/>
            <person name="Rodriguez J.C."/>
            <person name="Deal K.R."/>
            <person name="Dubcovsky J."/>
            <person name="McGuire P.E."/>
            <person name="Lux T."/>
            <person name="Spannagl M."/>
            <person name="Mayer K.F.X."/>
            <person name="Baldrich P."/>
            <person name="Meyers B.C."/>
            <person name="Huo N."/>
            <person name="Gu Y.Q."/>
            <person name="Zhou H."/>
            <person name="Devos K.M."/>
            <person name="Bennetzen J.L."/>
            <person name="Unver T."/>
            <person name="Budak H."/>
            <person name="Gulick P.J."/>
            <person name="Galiba G."/>
            <person name="Kalapos B."/>
            <person name="Nelson D.R."/>
            <person name="Li P."/>
            <person name="You F.M."/>
            <person name="Luo M.C."/>
            <person name="Dvorak J."/>
        </authorList>
    </citation>
    <scope>NUCLEOTIDE SEQUENCE [LARGE SCALE GENOMIC DNA]</scope>
    <source>
        <strain evidence="2">cv. AL8/78</strain>
    </source>
</reference>
<keyword evidence="3" id="KW-1185">Reference proteome</keyword>
<dbReference type="SUPFAM" id="SSF49599">
    <property type="entry name" value="TRAF domain-like"/>
    <property type="match status" value="1"/>
</dbReference>
<dbReference type="PANTHER" id="PTHR26379">
    <property type="entry name" value="BTB/POZ AND MATH DOMAIN-CONTAINING PROTEIN 1"/>
    <property type="match status" value="1"/>
</dbReference>
<name>A0A453SUL7_AEGTS</name>
<dbReference type="SMART" id="SM00061">
    <property type="entry name" value="MATH"/>
    <property type="match status" value="1"/>
</dbReference>
<protein>
    <recommendedName>
        <fullName evidence="1">MATH domain-containing protein</fullName>
    </recommendedName>
</protein>
<reference evidence="3" key="1">
    <citation type="journal article" date="2014" name="Science">
        <title>Ancient hybridizations among the ancestral genomes of bread wheat.</title>
        <authorList>
            <consortium name="International Wheat Genome Sequencing Consortium,"/>
            <person name="Marcussen T."/>
            <person name="Sandve S.R."/>
            <person name="Heier L."/>
            <person name="Spannagl M."/>
            <person name="Pfeifer M."/>
            <person name="Jakobsen K.S."/>
            <person name="Wulff B.B."/>
            <person name="Steuernagel B."/>
            <person name="Mayer K.F."/>
            <person name="Olsen O.A."/>
        </authorList>
    </citation>
    <scope>NUCLEOTIDE SEQUENCE [LARGE SCALE GENOMIC DNA]</scope>
    <source>
        <strain evidence="3">cv. AL8/78</strain>
    </source>
</reference>
<dbReference type="RefSeq" id="XP_020150767.1">
    <property type="nucleotide sequence ID" value="XM_020295178.2"/>
</dbReference>
<sequence length="180" mass="19322">MSNAAASAIGATSGDEPSLTASTIDAQAIGSHILRINGYSYTMGLGTGKFITSECFTVGGHRWCLKYFPNGTQKGYPASISIFLCLVHTALDEVKAKFTISLLDQAGNPVPSYIRHGGMWTFSHKQGGNAARGYSDFIRRSDLENHYVKDDVFSVRCDVAVPLGKTVTKAILVSAVRRGV</sequence>
<dbReference type="Pfam" id="PF22486">
    <property type="entry name" value="MATH_2"/>
    <property type="match status" value="1"/>
</dbReference>
<organism evidence="2 3">
    <name type="scientific">Aegilops tauschii subsp. strangulata</name>
    <name type="common">Goatgrass</name>
    <dbReference type="NCBI Taxonomy" id="200361"/>
    <lineage>
        <taxon>Eukaryota</taxon>
        <taxon>Viridiplantae</taxon>
        <taxon>Streptophyta</taxon>
        <taxon>Embryophyta</taxon>
        <taxon>Tracheophyta</taxon>
        <taxon>Spermatophyta</taxon>
        <taxon>Magnoliopsida</taxon>
        <taxon>Liliopsida</taxon>
        <taxon>Poales</taxon>
        <taxon>Poaceae</taxon>
        <taxon>BOP clade</taxon>
        <taxon>Pooideae</taxon>
        <taxon>Triticodae</taxon>
        <taxon>Triticeae</taxon>
        <taxon>Triticinae</taxon>
        <taxon>Aegilops</taxon>
    </lineage>
</organism>
<dbReference type="Proteomes" id="UP000015105">
    <property type="component" value="Chromosome 7D"/>
</dbReference>
<evidence type="ECO:0000259" key="1">
    <source>
        <dbReference type="PROSITE" id="PS50144"/>
    </source>
</evidence>
<dbReference type="STRING" id="200361.A0A453SUL7"/>
<evidence type="ECO:0000313" key="3">
    <source>
        <dbReference type="Proteomes" id="UP000015105"/>
    </source>
</evidence>
<proteinExistence type="predicted"/>
<dbReference type="Gene3D" id="2.60.210.10">
    <property type="entry name" value="Apoptosis, Tumor Necrosis Factor Receptor Associated Protein 2, Chain A"/>
    <property type="match status" value="1"/>
</dbReference>
<dbReference type="OrthoDB" id="595201at2759"/>
<dbReference type="CDD" id="cd00121">
    <property type="entry name" value="MATH"/>
    <property type="match status" value="1"/>
</dbReference>
<dbReference type="InterPro" id="IPR008974">
    <property type="entry name" value="TRAF-like"/>
</dbReference>
<dbReference type="AlphaFoldDB" id="A0A453SUL7"/>
<evidence type="ECO:0000313" key="2">
    <source>
        <dbReference type="EnsemblPlants" id="AET7Gv21084500.1"/>
    </source>
</evidence>